<feature type="transmembrane region" description="Helical" evidence="8">
    <location>
        <begin position="465"/>
        <end position="485"/>
    </location>
</feature>
<feature type="transmembrane region" description="Helical" evidence="8">
    <location>
        <begin position="74"/>
        <end position="92"/>
    </location>
</feature>
<dbReference type="PROSITE" id="PS51257">
    <property type="entry name" value="PROKAR_LIPOPROTEIN"/>
    <property type="match status" value="1"/>
</dbReference>
<keyword evidence="11" id="KW-1185">Reference proteome</keyword>
<evidence type="ECO:0000256" key="2">
    <source>
        <dbReference type="ARBA" id="ARBA00022448"/>
    </source>
</evidence>
<feature type="transmembrane region" description="Helical" evidence="8">
    <location>
        <begin position="537"/>
        <end position="559"/>
    </location>
</feature>
<dbReference type="AlphaFoldDB" id="A0A5C6EEN4"/>
<feature type="transmembrane region" description="Helical" evidence="8">
    <location>
        <begin position="253"/>
        <end position="274"/>
    </location>
</feature>
<dbReference type="OrthoDB" id="9787129at2"/>
<dbReference type="Pfam" id="PF02447">
    <property type="entry name" value="GntP_permease"/>
    <property type="match status" value="2"/>
</dbReference>
<evidence type="ECO:0000256" key="9">
    <source>
        <dbReference type="SAM" id="SignalP"/>
    </source>
</evidence>
<feature type="transmembrane region" description="Helical" evidence="8">
    <location>
        <begin position="505"/>
        <end position="525"/>
    </location>
</feature>
<dbReference type="Proteomes" id="UP000317977">
    <property type="component" value="Unassembled WGS sequence"/>
</dbReference>
<evidence type="ECO:0000256" key="6">
    <source>
        <dbReference type="ARBA" id="ARBA00023136"/>
    </source>
</evidence>
<dbReference type="PANTHER" id="PTHR30354">
    <property type="entry name" value="GNT FAMILY GLUCONATE TRANSPORTER"/>
    <property type="match status" value="1"/>
</dbReference>
<feature type="transmembrane region" description="Helical" evidence="8">
    <location>
        <begin position="565"/>
        <end position="582"/>
    </location>
</feature>
<evidence type="ECO:0000256" key="8">
    <source>
        <dbReference type="SAM" id="Phobius"/>
    </source>
</evidence>
<feature type="transmembrane region" description="Helical" evidence="8">
    <location>
        <begin position="99"/>
        <end position="116"/>
    </location>
</feature>
<feature type="transmembrane region" description="Helical" evidence="8">
    <location>
        <begin position="589"/>
        <end position="607"/>
    </location>
</feature>
<dbReference type="RefSeq" id="WP_146536605.1">
    <property type="nucleotide sequence ID" value="NZ_SJPX01000005.1"/>
</dbReference>
<dbReference type="InterPro" id="IPR003474">
    <property type="entry name" value="Glcn_transporter"/>
</dbReference>
<evidence type="ECO:0000256" key="7">
    <source>
        <dbReference type="ARBA" id="ARBA00049663"/>
    </source>
</evidence>
<keyword evidence="9" id="KW-0732">Signal</keyword>
<name>A0A5C6EEN4_9BACT</name>
<comment type="caution">
    <text evidence="10">The sequence shown here is derived from an EMBL/GenBank/DDBJ whole genome shotgun (WGS) entry which is preliminary data.</text>
</comment>
<evidence type="ECO:0000256" key="4">
    <source>
        <dbReference type="ARBA" id="ARBA00022692"/>
    </source>
</evidence>
<dbReference type="PANTHER" id="PTHR30354:SF22">
    <property type="entry name" value="HIGH-AFFINITY GLUCONATE TRANSPORTER"/>
    <property type="match status" value="1"/>
</dbReference>
<sequence precursor="true">MRPPFICVLCLVLAFGCLGSAELIGQGPVAPAALTPGAGQAAVAVDAADAVSEAEDGEVADVEIPNSYDGVLDIIPIILLVVGIVSVLGMIIGLKLNAFLALIISALIVSLGVGLVEGQDAGTRMNAVVNAFGSSAGGIGIVIAMAAIIGKCMLDSGAADRVVRSAVSLTGEKKASFGLMVSGFILAIPVFFDTVFYLLVPLARSLYRRTNQNYLRYMMAIATGGAITHTLVPPTPGPLLVSAILGVDIGMMMLVGVMVAIPAAIAGLLFSILIDKKMPIVMRSLGAGDNKHKALLEHELPSLWVSLLPVALPVLLIGAGTLATTLADREDRARLTVAEVKNFAELAQTMASAKPVSPAGRLLASNQLSDAERNQLTVVPADDASKKEYVELFSQALLSTDLHDEKAFLGVPLSKVAKSKLDADQLRMKPVDRRRMNRALIEDAYPKLIQQHVWQSPARDLADRMALWSNANFALLLAAICAMLTLKITRSLSWRGLSGDVEESLMSGGVIILITAAGGAFGGMLQETNISETIRDYFSGTGAAGVSLLVLGWSIAAVLKVAQGSSTVAMIIGAGMMSAIIGDIKPEYNLVYVATAVGAGSLMGSWMNDSGFWVFTKMGGLTEGESLRSWTPLLAVLSIVGLLATILFSQVLPMRAGL</sequence>
<keyword evidence="4 8" id="KW-0812">Transmembrane</keyword>
<proteinExistence type="inferred from homology"/>
<feature type="transmembrane region" description="Helical" evidence="8">
    <location>
        <begin position="627"/>
        <end position="648"/>
    </location>
</feature>
<feature type="signal peptide" evidence="9">
    <location>
        <begin position="1"/>
        <end position="20"/>
    </location>
</feature>
<evidence type="ECO:0000313" key="10">
    <source>
        <dbReference type="EMBL" id="TWU48213.1"/>
    </source>
</evidence>
<gene>
    <name evidence="10" type="primary">idnT</name>
    <name evidence="10" type="ORF">Poly59_50590</name>
</gene>
<feature type="transmembrane region" description="Helical" evidence="8">
    <location>
        <begin position="214"/>
        <end position="232"/>
    </location>
</feature>
<comment type="subcellular location">
    <subcellularLocation>
        <location evidence="1">Cell membrane</location>
        <topology evidence="1">Multi-pass membrane protein</topology>
    </subcellularLocation>
</comment>
<accession>A0A5C6EEN4</accession>
<evidence type="ECO:0000256" key="1">
    <source>
        <dbReference type="ARBA" id="ARBA00004651"/>
    </source>
</evidence>
<protein>
    <submittedName>
        <fullName evidence="10">Gnt-II system L-idonate transporter</fullName>
    </submittedName>
</protein>
<feature type="chain" id="PRO_5023083203" evidence="9">
    <location>
        <begin position="21"/>
        <end position="658"/>
    </location>
</feature>
<evidence type="ECO:0000313" key="11">
    <source>
        <dbReference type="Proteomes" id="UP000317977"/>
    </source>
</evidence>
<feature type="transmembrane region" description="Helical" evidence="8">
    <location>
        <begin position="136"/>
        <end position="154"/>
    </location>
</feature>
<feature type="transmembrane region" description="Helical" evidence="8">
    <location>
        <begin position="175"/>
        <end position="199"/>
    </location>
</feature>
<reference evidence="10 11" key="1">
    <citation type="submission" date="2019-02" db="EMBL/GenBank/DDBJ databases">
        <title>Deep-cultivation of Planctomycetes and their phenomic and genomic characterization uncovers novel biology.</title>
        <authorList>
            <person name="Wiegand S."/>
            <person name="Jogler M."/>
            <person name="Boedeker C."/>
            <person name="Pinto D."/>
            <person name="Vollmers J."/>
            <person name="Rivas-Marin E."/>
            <person name="Kohn T."/>
            <person name="Peeters S.H."/>
            <person name="Heuer A."/>
            <person name="Rast P."/>
            <person name="Oberbeckmann S."/>
            <person name="Bunk B."/>
            <person name="Jeske O."/>
            <person name="Meyerdierks A."/>
            <person name="Storesund J.E."/>
            <person name="Kallscheuer N."/>
            <person name="Luecker S."/>
            <person name="Lage O.M."/>
            <person name="Pohl T."/>
            <person name="Merkel B.J."/>
            <person name="Hornburger P."/>
            <person name="Mueller R.-W."/>
            <person name="Bruemmer F."/>
            <person name="Labrenz M."/>
            <person name="Spormann A.M."/>
            <person name="Op Den Camp H."/>
            <person name="Overmann J."/>
            <person name="Amann R."/>
            <person name="Jetten M.S.M."/>
            <person name="Mascher T."/>
            <person name="Medema M.H."/>
            <person name="Devos D.P."/>
            <person name="Kaster A.-K."/>
            <person name="Ovreas L."/>
            <person name="Rohde M."/>
            <person name="Galperin M.Y."/>
            <person name="Jogler C."/>
        </authorList>
    </citation>
    <scope>NUCLEOTIDE SEQUENCE [LARGE SCALE GENOMIC DNA]</scope>
    <source>
        <strain evidence="10 11">Poly59</strain>
    </source>
</reference>
<organism evidence="10 11">
    <name type="scientific">Rubripirellula reticaptiva</name>
    <dbReference type="NCBI Taxonomy" id="2528013"/>
    <lineage>
        <taxon>Bacteria</taxon>
        <taxon>Pseudomonadati</taxon>
        <taxon>Planctomycetota</taxon>
        <taxon>Planctomycetia</taxon>
        <taxon>Pirellulales</taxon>
        <taxon>Pirellulaceae</taxon>
        <taxon>Rubripirellula</taxon>
    </lineage>
</organism>
<dbReference type="GO" id="GO:0015128">
    <property type="term" value="F:gluconate transmembrane transporter activity"/>
    <property type="evidence" value="ECO:0007669"/>
    <property type="project" value="InterPro"/>
</dbReference>
<keyword evidence="5 8" id="KW-1133">Transmembrane helix</keyword>
<evidence type="ECO:0000256" key="3">
    <source>
        <dbReference type="ARBA" id="ARBA00022475"/>
    </source>
</evidence>
<keyword evidence="3" id="KW-1003">Cell membrane</keyword>
<keyword evidence="2" id="KW-0813">Transport</keyword>
<comment type="similarity">
    <text evidence="7">Belongs to the GntP permease family.</text>
</comment>
<dbReference type="EMBL" id="SJPX01000005">
    <property type="protein sequence ID" value="TWU48213.1"/>
    <property type="molecule type" value="Genomic_DNA"/>
</dbReference>
<evidence type="ECO:0000256" key="5">
    <source>
        <dbReference type="ARBA" id="ARBA00022989"/>
    </source>
</evidence>
<keyword evidence="6 8" id="KW-0472">Membrane</keyword>
<dbReference type="GO" id="GO:0005886">
    <property type="term" value="C:plasma membrane"/>
    <property type="evidence" value="ECO:0007669"/>
    <property type="project" value="UniProtKB-SubCell"/>
</dbReference>